<accession>A0ABS9X2R1</accession>
<feature type="transmembrane region" description="Helical" evidence="1">
    <location>
        <begin position="42"/>
        <end position="60"/>
    </location>
</feature>
<evidence type="ECO:0000313" key="2">
    <source>
        <dbReference type="EMBL" id="MCI2284534.1"/>
    </source>
</evidence>
<keyword evidence="1" id="KW-0812">Transmembrane</keyword>
<name>A0ABS9X2R1_9GAMM</name>
<keyword evidence="1" id="KW-0472">Membrane</keyword>
<organism evidence="2 3">
    <name type="scientific">Colwellia maritima</name>
    <dbReference type="NCBI Taxonomy" id="2912588"/>
    <lineage>
        <taxon>Bacteria</taxon>
        <taxon>Pseudomonadati</taxon>
        <taxon>Pseudomonadota</taxon>
        <taxon>Gammaproteobacteria</taxon>
        <taxon>Alteromonadales</taxon>
        <taxon>Colwelliaceae</taxon>
        <taxon>Colwellia</taxon>
    </lineage>
</organism>
<gene>
    <name evidence="2" type="ORF">L3081_15470</name>
</gene>
<keyword evidence="1" id="KW-1133">Transmembrane helix</keyword>
<evidence type="ECO:0000256" key="1">
    <source>
        <dbReference type="SAM" id="Phobius"/>
    </source>
</evidence>
<protein>
    <submittedName>
        <fullName evidence="2">Uncharacterized protein</fullName>
    </submittedName>
</protein>
<keyword evidence="3" id="KW-1185">Reference proteome</keyword>
<comment type="caution">
    <text evidence="2">The sequence shown here is derived from an EMBL/GenBank/DDBJ whole genome shotgun (WGS) entry which is preliminary data.</text>
</comment>
<proteinExistence type="predicted"/>
<dbReference type="RefSeq" id="WP_242286964.1">
    <property type="nucleotide sequence ID" value="NZ_JAKKSL010000002.1"/>
</dbReference>
<dbReference type="EMBL" id="JAKKSL010000002">
    <property type="protein sequence ID" value="MCI2284534.1"/>
    <property type="molecule type" value="Genomic_DNA"/>
</dbReference>
<reference evidence="2" key="1">
    <citation type="submission" date="2022-01" db="EMBL/GenBank/DDBJ databases">
        <title>Colwellia maritima, isolated from seawater.</title>
        <authorList>
            <person name="Kristyanto S."/>
            <person name="Jung J."/>
            <person name="Jeon C.O."/>
        </authorList>
    </citation>
    <scope>NUCLEOTIDE SEQUENCE</scope>
    <source>
        <strain evidence="2">MSW7</strain>
    </source>
</reference>
<sequence>MPEKITIVQVGGNIENALKGDYHIDVKAILSEAWQQTLKSRLSINIGLFFSLLLGIFGIFHR</sequence>
<dbReference type="Proteomes" id="UP001139646">
    <property type="component" value="Unassembled WGS sequence"/>
</dbReference>
<evidence type="ECO:0000313" key="3">
    <source>
        <dbReference type="Proteomes" id="UP001139646"/>
    </source>
</evidence>